<evidence type="ECO:0000256" key="6">
    <source>
        <dbReference type="ARBA" id="ARBA00034125"/>
    </source>
</evidence>
<accession>A0A3L7ALA0</accession>
<comment type="similarity">
    <text evidence="6">Belongs to the ThrE exporter (TC 2.A.79) family.</text>
</comment>
<dbReference type="PANTHER" id="PTHR34390:SF2">
    <property type="entry name" value="SUCCINATE TRANSPORTER SUBUNIT YJJP-RELATED"/>
    <property type="match status" value="1"/>
</dbReference>
<keyword evidence="10" id="KW-1185">Reference proteome</keyword>
<feature type="transmembrane region" description="Helical" evidence="7">
    <location>
        <begin position="252"/>
        <end position="271"/>
    </location>
</feature>
<evidence type="ECO:0000256" key="4">
    <source>
        <dbReference type="ARBA" id="ARBA00022989"/>
    </source>
</evidence>
<keyword evidence="4 7" id="KW-1133">Transmembrane helix</keyword>
<feature type="transmembrane region" description="Helical" evidence="7">
    <location>
        <begin position="496"/>
        <end position="521"/>
    </location>
</feature>
<gene>
    <name evidence="9" type="ORF">D9V34_11735</name>
</gene>
<comment type="subcellular location">
    <subcellularLocation>
        <location evidence="1">Cell membrane</location>
        <topology evidence="1">Multi-pass membrane protein</topology>
    </subcellularLocation>
</comment>
<protein>
    <recommendedName>
        <fullName evidence="8">Threonine/serine exporter-like N-terminal domain-containing protein</fullName>
    </recommendedName>
</protein>
<dbReference type="AlphaFoldDB" id="A0A3L7ALA0"/>
<sequence>MRQSSLPHGLPAGCCIGPVVVSWVHLLAPILRAPSALTRCPPHPVENGTNHATCGGLLECPPSSLDLGRSVLQIPHPDLRFGAPHPAPSDTPKHRPNQFDIRLHSSPTDDEVSVSITTFEPAHARDFATLGAILLEAGESVTTVGASLQEVRTALELRTLEYSVFPTLVLVTESHTGATVSVTARTELTFREAAVANQLPSQLRRGQVRLDQVPELAHSMRSRSKPRSFWRTVLGNAVTAASFATLFQSPWWAILTALVVGVIVGMIMGVFERSRPGVALQPFVVSFISTVLIGLASTWFSFPNISLFAVVAPVVVLVPGSVIAKALLEVTSSDVISGAARMVGGLMMMGFMLAGIAAGSVLTGLAVDPTTSSLVGEITRPAQHGGWESTPPLWAVWLGVIGLAAGVSIIFQAGTKLSLASALIMCAAYAAALLFTPVLGAAVAIGAAAGVVFLAAKTLERVRPALPAAVTFFPAFLLFVPGTVALVSLATQSQGAVMAALTSFLSLCIGIHVGGLIDLWLDKTVWRLHRERTTAADLPLTGARTLRRPWHRPRP</sequence>
<evidence type="ECO:0000313" key="9">
    <source>
        <dbReference type="EMBL" id="RLP81296.1"/>
    </source>
</evidence>
<reference evidence="9 10" key="1">
    <citation type="submission" date="2018-10" db="EMBL/GenBank/DDBJ databases">
        <authorList>
            <person name="Li J."/>
        </authorList>
    </citation>
    <scope>NUCLEOTIDE SEQUENCE [LARGE SCALE GENOMIC DNA]</scope>
    <source>
        <strain evidence="9 10">JCM 11654</strain>
    </source>
</reference>
<feature type="domain" description="Threonine/serine exporter-like N-terminal" evidence="8">
    <location>
        <begin position="129"/>
        <end position="361"/>
    </location>
</feature>
<feature type="transmembrane region" description="Helical" evidence="7">
    <location>
        <begin position="441"/>
        <end position="459"/>
    </location>
</feature>
<name>A0A3L7ALA0_9MICO</name>
<organism evidence="9 10">
    <name type="scientific">Mycetocola lacteus</name>
    <dbReference type="NCBI Taxonomy" id="76637"/>
    <lineage>
        <taxon>Bacteria</taxon>
        <taxon>Bacillati</taxon>
        <taxon>Actinomycetota</taxon>
        <taxon>Actinomycetes</taxon>
        <taxon>Micrococcales</taxon>
        <taxon>Microbacteriaceae</taxon>
        <taxon>Mycetocola</taxon>
    </lineage>
</organism>
<evidence type="ECO:0000313" key="10">
    <source>
        <dbReference type="Proteomes" id="UP000269438"/>
    </source>
</evidence>
<evidence type="ECO:0000259" key="8">
    <source>
        <dbReference type="Pfam" id="PF06738"/>
    </source>
</evidence>
<dbReference type="Proteomes" id="UP000269438">
    <property type="component" value="Unassembled WGS sequence"/>
</dbReference>
<evidence type="ECO:0000256" key="2">
    <source>
        <dbReference type="ARBA" id="ARBA00022475"/>
    </source>
</evidence>
<dbReference type="GO" id="GO:0005886">
    <property type="term" value="C:plasma membrane"/>
    <property type="evidence" value="ECO:0007669"/>
    <property type="project" value="UniProtKB-SubCell"/>
</dbReference>
<dbReference type="Pfam" id="PF06738">
    <property type="entry name" value="ThrE"/>
    <property type="match status" value="1"/>
</dbReference>
<evidence type="ECO:0000256" key="7">
    <source>
        <dbReference type="SAM" id="Phobius"/>
    </source>
</evidence>
<feature type="transmembrane region" description="Helical" evidence="7">
    <location>
        <begin position="394"/>
        <end position="411"/>
    </location>
</feature>
<dbReference type="GO" id="GO:0022857">
    <property type="term" value="F:transmembrane transporter activity"/>
    <property type="evidence" value="ECO:0007669"/>
    <property type="project" value="InterPro"/>
</dbReference>
<keyword evidence="3 7" id="KW-0812">Transmembrane</keyword>
<dbReference type="GO" id="GO:0015744">
    <property type="term" value="P:succinate transport"/>
    <property type="evidence" value="ECO:0007669"/>
    <property type="project" value="TreeGrafter"/>
</dbReference>
<evidence type="ECO:0000256" key="1">
    <source>
        <dbReference type="ARBA" id="ARBA00004651"/>
    </source>
</evidence>
<feature type="transmembrane region" description="Helical" evidence="7">
    <location>
        <begin position="308"/>
        <end position="328"/>
    </location>
</feature>
<dbReference type="InterPro" id="IPR010619">
    <property type="entry name" value="ThrE-like_N"/>
</dbReference>
<keyword evidence="2" id="KW-1003">Cell membrane</keyword>
<feature type="transmembrane region" description="Helical" evidence="7">
    <location>
        <begin position="340"/>
        <end position="367"/>
    </location>
</feature>
<evidence type="ECO:0000256" key="3">
    <source>
        <dbReference type="ARBA" id="ARBA00022692"/>
    </source>
</evidence>
<dbReference type="OrthoDB" id="4372961at2"/>
<dbReference type="PANTHER" id="PTHR34390">
    <property type="entry name" value="UPF0442 PROTEIN YJJB-RELATED"/>
    <property type="match status" value="1"/>
</dbReference>
<keyword evidence="5 7" id="KW-0472">Membrane</keyword>
<evidence type="ECO:0000256" key="5">
    <source>
        <dbReference type="ARBA" id="ARBA00023136"/>
    </source>
</evidence>
<proteinExistence type="inferred from homology"/>
<dbReference type="InterPro" id="IPR050539">
    <property type="entry name" value="ThrE_Dicarb/AminoAcid_Exp"/>
</dbReference>
<feature type="transmembrane region" description="Helical" evidence="7">
    <location>
        <begin position="466"/>
        <end position="490"/>
    </location>
</feature>
<comment type="caution">
    <text evidence="9">The sequence shown here is derived from an EMBL/GenBank/DDBJ whole genome shotgun (WGS) entry which is preliminary data.</text>
</comment>
<dbReference type="EMBL" id="RCUY01000010">
    <property type="protein sequence ID" value="RLP81296.1"/>
    <property type="molecule type" value="Genomic_DNA"/>
</dbReference>
<feature type="transmembrane region" description="Helical" evidence="7">
    <location>
        <begin position="283"/>
        <end position="302"/>
    </location>
</feature>